<comment type="similarity">
    <text evidence="1">Belongs to the sulfotransferase 1 family.</text>
</comment>
<organism evidence="4">
    <name type="scientific">Amblyomma aureolatum</name>
    <dbReference type="NCBI Taxonomy" id="187763"/>
    <lineage>
        <taxon>Eukaryota</taxon>
        <taxon>Metazoa</taxon>
        <taxon>Ecdysozoa</taxon>
        <taxon>Arthropoda</taxon>
        <taxon>Chelicerata</taxon>
        <taxon>Arachnida</taxon>
        <taxon>Acari</taxon>
        <taxon>Parasitiformes</taxon>
        <taxon>Ixodida</taxon>
        <taxon>Ixodoidea</taxon>
        <taxon>Ixodidae</taxon>
        <taxon>Amblyomminae</taxon>
        <taxon>Amblyomma</taxon>
    </lineage>
</organism>
<evidence type="ECO:0000259" key="3">
    <source>
        <dbReference type="Pfam" id="PF00685"/>
    </source>
</evidence>
<proteinExistence type="evidence at transcript level"/>
<dbReference type="InterPro" id="IPR027417">
    <property type="entry name" value="P-loop_NTPase"/>
</dbReference>
<dbReference type="SUPFAM" id="SSF52540">
    <property type="entry name" value="P-loop containing nucleoside triphosphate hydrolases"/>
    <property type="match status" value="1"/>
</dbReference>
<dbReference type="GO" id="GO:0008146">
    <property type="term" value="F:sulfotransferase activity"/>
    <property type="evidence" value="ECO:0007669"/>
    <property type="project" value="InterPro"/>
</dbReference>
<dbReference type="InterPro" id="IPR000863">
    <property type="entry name" value="Sulfotransferase_dom"/>
</dbReference>
<keyword evidence="2 4" id="KW-0808">Transferase</keyword>
<evidence type="ECO:0000256" key="2">
    <source>
        <dbReference type="ARBA" id="ARBA00022679"/>
    </source>
</evidence>
<dbReference type="AlphaFoldDB" id="A0A1E1XED8"/>
<dbReference type="PANTHER" id="PTHR11783">
    <property type="entry name" value="SULFOTRANSFERASE SULT"/>
    <property type="match status" value="1"/>
</dbReference>
<accession>A0A1E1XED8</accession>
<dbReference type="Gene3D" id="3.40.50.300">
    <property type="entry name" value="P-loop containing nucleotide triphosphate hydrolases"/>
    <property type="match status" value="1"/>
</dbReference>
<dbReference type="Pfam" id="PF00685">
    <property type="entry name" value="Sulfotransfer_1"/>
    <property type="match status" value="1"/>
</dbReference>
<name>A0A1E1XED8_9ACAR</name>
<evidence type="ECO:0000256" key="1">
    <source>
        <dbReference type="ARBA" id="ARBA00005771"/>
    </source>
</evidence>
<feature type="domain" description="Sulfotransferase" evidence="3">
    <location>
        <begin position="34"/>
        <end position="302"/>
    </location>
</feature>
<sequence length="314" mass="36385">MNVESYKSIDGLPLQGLFHEDIVRSVLTYKPRRDDVFIATYPKCGATWTQYLILSILTRGNPPRNLADFLLASPYLELMGAEAAEKMTRPGLLKIHLPADKAPYTEDARYIYVARNPYDVCVSFYYHIKAFTPKHVKDVSFARFHELFITGKLSYGDYFDHLLSWYEHRDRPNILFFTYEQMKREPNFWTLKISDFLGEEYGSELRSDRGLFEKVLDATSVRNMKALFGDILSKIFTELLSLPPEKALKSVQVYRDSQSVGKEMHEGGCFVRKGVVGDWKAHFTPELIAKTKQWIQRKTEGSDVMHLWSDIELP</sequence>
<protein>
    <submittedName>
        <fullName evidence="4">Putative sulfotransferase</fullName>
    </submittedName>
</protein>
<reference evidence="4" key="1">
    <citation type="journal article" date="2017" name="Front. Cell. Infect. Microbiol.">
        <title>The Distinct Transcriptional Response of the Midgut of Amblyomma sculptum and Amblyomma aureolatum Ticks to Rickettsia rickettsii Correlates to Their Differences in Susceptibility to Infection.</title>
        <authorList>
            <person name="Martins L.A."/>
            <person name="Galletti M.F.B.M."/>
            <person name="Ribeiro J.M."/>
            <person name="Fujita A."/>
            <person name="Costa F.B."/>
            <person name="Labruna M.B."/>
            <person name="Daffre S."/>
            <person name="Fogaca A.C."/>
        </authorList>
    </citation>
    <scope>NUCLEOTIDE SEQUENCE</scope>
</reference>
<dbReference type="EMBL" id="GFAC01001585">
    <property type="protein sequence ID" value="JAT97603.1"/>
    <property type="molecule type" value="mRNA"/>
</dbReference>
<evidence type="ECO:0000313" key="4">
    <source>
        <dbReference type="EMBL" id="JAT97603.1"/>
    </source>
</evidence>